<feature type="domain" description="Helicase C-terminal" evidence="9">
    <location>
        <begin position="194"/>
        <end position="268"/>
    </location>
</feature>
<protein>
    <recommendedName>
        <fullName evidence="1">RNA helicase</fullName>
        <ecNumber evidence="1">3.6.4.13</ecNumber>
    </recommendedName>
</protein>
<dbReference type="GO" id="GO:0003723">
    <property type="term" value="F:RNA binding"/>
    <property type="evidence" value="ECO:0007669"/>
    <property type="project" value="UniProtKB-KW"/>
</dbReference>
<dbReference type="PANTHER" id="PTHR47959:SF21">
    <property type="entry name" value="DEAD-BOX HELICASE 56"/>
    <property type="match status" value="1"/>
</dbReference>
<dbReference type="InterPro" id="IPR050079">
    <property type="entry name" value="DEAD_box_RNA_helicase"/>
</dbReference>
<name>X6M4H0_RETFI</name>
<dbReference type="PROSITE" id="PS51194">
    <property type="entry name" value="HELICASE_CTER"/>
    <property type="match status" value="1"/>
</dbReference>
<gene>
    <name evidence="10" type="ORF">RFI_29470</name>
</gene>
<keyword evidence="11" id="KW-1185">Reference proteome</keyword>
<dbReference type="PANTHER" id="PTHR47959">
    <property type="entry name" value="ATP-DEPENDENT RNA HELICASE RHLE-RELATED"/>
    <property type="match status" value="1"/>
</dbReference>
<proteinExistence type="predicted"/>
<feature type="non-terminal residue" evidence="10">
    <location>
        <position position="1"/>
    </location>
</feature>
<keyword evidence="5" id="KW-0067">ATP-binding</keyword>
<evidence type="ECO:0000256" key="6">
    <source>
        <dbReference type="ARBA" id="ARBA00022884"/>
    </source>
</evidence>
<evidence type="ECO:0000256" key="3">
    <source>
        <dbReference type="ARBA" id="ARBA00022801"/>
    </source>
</evidence>
<evidence type="ECO:0000256" key="5">
    <source>
        <dbReference type="ARBA" id="ARBA00022840"/>
    </source>
</evidence>
<keyword evidence="2" id="KW-0547">Nucleotide-binding</keyword>
<dbReference type="GO" id="GO:0003724">
    <property type="term" value="F:RNA helicase activity"/>
    <property type="evidence" value="ECO:0007669"/>
    <property type="project" value="UniProtKB-EC"/>
</dbReference>
<dbReference type="OrthoDB" id="1191041at2759"/>
<dbReference type="InterPro" id="IPR001650">
    <property type="entry name" value="Helicase_C-like"/>
</dbReference>
<feature type="non-terminal residue" evidence="10">
    <location>
        <position position="340"/>
    </location>
</feature>
<dbReference type="SUPFAM" id="SSF52540">
    <property type="entry name" value="P-loop containing nucleoside triphosphate hydrolases"/>
    <property type="match status" value="1"/>
</dbReference>
<dbReference type="SMART" id="SM00490">
    <property type="entry name" value="HELICc"/>
    <property type="match status" value="1"/>
</dbReference>
<evidence type="ECO:0000313" key="11">
    <source>
        <dbReference type="Proteomes" id="UP000023152"/>
    </source>
</evidence>
<sequence>TGFDESKLSEYYLEVDDANEKYLVMYALLKLGIIKGKSIVFLHTVDLCYRLKLFLERFLVPTAVLNPNLPYNSRQSVLDKFNRGLFSFDLFYYYYYYYLLSGKYLLTTDAIDEHDDIPPTQEEEKDEENVGDEYDMDEADDTLLKEIEKETKALADMHLTVKTNVDVNNPSTKRRTAHDHTINMASNNEVMPHRGIDFREVAAVINFSCPLTLKKYIHRIGRTARAGHYGIAITLISPHEMQKFRPILLCRVRGSNVSSFSANSNSSTLGAVQIIQKLPLSASDLLPFRYRCESIRCSITQNLIKQARLNELKMEILNSRRLQSHFKERQREYELLRHDK</sequence>
<organism evidence="10 11">
    <name type="scientific">Reticulomyxa filosa</name>
    <dbReference type="NCBI Taxonomy" id="46433"/>
    <lineage>
        <taxon>Eukaryota</taxon>
        <taxon>Sar</taxon>
        <taxon>Rhizaria</taxon>
        <taxon>Retaria</taxon>
        <taxon>Foraminifera</taxon>
        <taxon>Monothalamids</taxon>
        <taxon>Reticulomyxidae</taxon>
        <taxon>Reticulomyxa</taxon>
    </lineage>
</organism>
<dbReference type="GO" id="GO:0016787">
    <property type="term" value="F:hydrolase activity"/>
    <property type="evidence" value="ECO:0007669"/>
    <property type="project" value="UniProtKB-KW"/>
</dbReference>
<dbReference type="GO" id="GO:0005524">
    <property type="term" value="F:ATP binding"/>
    <property type="evidence" value="ECO:0007669"/>
    <property type="project" value="UniProtKB-KW"/>
</dbReference>
<evidence type="ECO:0000256" key="2">
    <source>
        <dbReference type="ARBA" id="ARBA00022741"/>
    </source>
</evidence>
<feature type="region of interest" description="Disordered" evidence="8">
    <location>
        <begin position="115"/>
        <end position="135"/>
    </location>
</feature>
<keyword evidence="4 10" id="KW-0347">Helicase</keyword>
<evidence type="ECO:0000313" key="10">
    <source>
        <dbReference type="EMBL" id="ETO07920.1"/>
    </source>
</evidence>
<dbReference type="GO" id="GO:0005829">
    <property type="term" value="C:cytosol"/>
    <property type="evidence" value="ECO:0007669"/>
    <property type="project" value="TreeGrafter"/>
</dbReference>
<dbReference type="EC" id="3.6.4.13" evidence="1"/>
<evidence type="ECO:0000256" key="4">
    <source>
        <dbReference type="ARBA" id="ARBA00022806"/>
    </source>
</evidence>
<comment type="caution">
    <text evidence="10">The sequence shown here is derived from an EMBL/GenBank/DDBJ whole genome shotgun (WGS) entry which is preliminary data.</text>
</comment>
<evidence type="ECO:0000256" key="1">
    <source>
        <dbReference type="ARBA" id="ARBA00012552"/>
    </source>
</evidence>
<evidence type="ECO:0000256" key="8">
    <source>
        <dbReference type="SAM" id="MobiDB-lite"/>
    </source>
</evidence>
<comment type="catalytic activity">
    <reaction evidence="7">
        <text>ATP + H2O = ADP + phosphate + H(+)</text>
        <dbReference type="Rhea" id="RHEA:13065"/>
        <dbReference type="ChEBI" id="CHEBI:15377"/>
        <dbReference type="ChEBI" id="CHEBI:15378"/>
        <dbReference type="ChEBI" id="CHEBI:30616"/>
        <dbReference type="ChEBI" id="CHEBI:43474"/>
        <dbReference type="ChEBI" id="CHEBI:456216"/>
        <dbReference type="EC" id="3.6.4.13"/>
    </reaction>
</comment>
<accession>X6M4H0</accession>
<reference evidence="10 11" key="1">
    <citation type="journal article" date="2013" name="Curr. Biol.">
        <title>The Genome of the Foraminiferan Reticulomyxa filosa.</title>
        <authorList>
            <person name="Glockner G."/>
            <person name="Hulsmann N."/>
            <person name="Schleicher M."/>
            <person name="Noegel A.A."/>
            <person name="Eichinger L."/>
            <person name="Gallinger C."/>
            <person name="Pawlowski J."/>
            <person name="Sierra R."/>
            <person name="Euteneuer U."/>
            <person name="Pillet L."/>
            <person name="Moustafa A."/>
            <person name="Platzer M."/>
            <person name="Groth M."/>
            <person name="Szafranski K."/>
            <person name="Schliwa M."/>
        </authorList>
    </citation>
    <scope>NUCLEOTIDE SEQUENCE [LARGE SCALE GENOMIC DNA]</scope>
</reference>
<dbReference type="Gene3D" id="3.40.50.300">
    <property type="entry name" value="P-loop containing nucleotide triphosphate hydrolases"/>
    <property type="match status" value="1"/>
</dbReference>
<dbReference type="Proteomes" id="UP000023152">
    <property type="component" value="Unassembled WGS sequence"/>
</dbReference>
<dbReference type="Pfam" id="PF00271">
    <property type="entry name" value="Helicase_C"/>
    <property type="match status" value="1"/>
</dbReference>
<evidence type="ECO:0000256" key="7">
    <source>
        <dbReference type="ARBA" id="ARBA00047984"/>
    </source>
</evidence>
<keyword evidence="6" id="KW-0694">RNA-binding</keyword>
<evidence type="ECO:0000259" key="9">
    <source>
        <dbReference type="PROSITE" id="PS51194"/>
    </source>
</evidence>
<keyword evidence="3" id="KW-0378">Hydrolase</keyword>
<dbReference type="InterPro" id="IPR027417">
    <property type="entry name" value="P-loop_NTPase"/>
</dbReference>
<dbReference type="EMBL" id="ASPP01025564">
    <property type="protein sequence ID" value="ETO07920.1"/>
    <property type="molecule type" value="Genomic_DNA"/>
</dbReference>
<dbReference type="AlphaFoldDB" id="X6M4H0"/>